<evidence type="ECO:0000256" key="2">
    <source>
        <dbReference type="ARBA" id="ARBA00022448"/>
    </source>
</evidence>
<comment type="caution">
    <text evidence="9">The sequence shown here is derived from an EMBL/GenBank/DDBJ whole genome shotgun (WGS) entry which is preliminary data.</text>
</comment>
<dbReference type="RefSeq" id="WP_208847584.1">
    <property type="nucleotide sequence ID" value="NZ_JAGGDJ010000005.1"/>
</dbReference>
<organism evidence="9 10">
    <name type="scientific">Paenibacillus artemisiicola</name>
    <dbReference type="NCBI Taxonomy" id="1172618"/>
    <lineage>
        <taxon>Bacteria</taxon>
        <taxon>Bacillati</taxon>
        <taxon>Bacillota</taxon>
        <taxon>Bacilli</taxon>
        <taxon>Bacillales</taxon>
        <taxon>Paenibacillaceae</taxon>
        <taxon>Paenibacillus</taxon>
    </lineage>
</organism>
<keyword evidence="3" id="KW-1003">Cell membrane</keyword>
<comment type="subcellular location">
    <subcellularLocation>
        <location evidence="1 7">Cell membrane</location>
        <topology evidence="1 7">Multi-pass membrane protein</topology>
    </subcellularLocation>
</comment>
<dbReference type="EMBL" id="JAGGDJ010000005">
    <property type="protein sequence ID" value="MBO7744640.1"/>
    <property type="molecule type" value="Genomic_DNA"/>
</dbReference>
<dbReference type="PANTHER" id="PTHR30193">
    <property type="entry name" value="ABC TRANSPORTER PERMEASE PROTEIN"/>
    <property type="match status" value="1"/>
</dbReference>
<dbReference type="Pfam" id="PF00528">
    <property type="entry name" value="BPD_transp_1"/>
    <property type="match status" value="1"/>
</dbReference>
<feature type="transmembrane region" description="Helical" evidence="7">
    <location>
        <begin position="81"/>
        <end position="103"/>
    </location>
</feature>
<evidence type="ECO:0000259" key="8">
    <source>
        <dbReference type="PROSITE" id="PS50928"/>
    </source>
</evidence>
<evidence type="ECO:0000313" key="9">
    <source>
        <dbReference type="EMBL" id="MBO7744640.1"/>
    </source>
</evidence>
<evidence type="ECO:0000256" key="6">
    <source>
        <dbReference type="ARBA" id="ARBA00023136"/>
    </source>
</evidence>
<dbReference type="InterPro" id="IPR000515">
    <property type="entry name" value="MetI-like"/>
</dbReference>
<dbReference type="Gene3D" id="1.10.3720.10">
    <property type="entry name" value="MetI-like"/>
    <property type="match status" value="1"/>
</dbReference>
<evidence type="ECO:0000256" key="5">
    <source>
        <dbReference type="ARBA" id="ARBA00022989"/>
    </source>
</evidence>
<reference evidence="9 10" key="1">
    <citation type="submission" date="2021-03" db="EMBL/GenBank/DDBJ databases">
        <title>Paenibacillus artemisicola MWE-103 whole genome sequence.</title>
        <authorList>
            <person name="Ham Y.J."/>
        </authorList>
    </citation>
    <scope>NUCLEOTIDE SEQUENCE [LARGE SCALE GENOMIC DNA]</scope>
    <source>
        <strain evidence="9 10">MWE-103</strain>
    </source>
</reference>
<dbReference type="InterPro" id="IPR051393">
    <property type="entry name" value="ABC_transporter_permease"/>
</dbReference>
<dbReference type="InterPro" id="IPR035906">
    <property type="entry name" value="MetI-like_sf"/>
</dbReference>
<keyword evidence="10" id="KW-1185">Reference proteome</keyword>
<keyword evidence="6 7" id="KW-0472">Membrane</keyword>
<keyword evidence="2 7" id="KW-0813">Transport</keyword>
<feature type="transmembrane region" description="Helical" evidence="7">
    <location>
        <begin position="273"/>
        <end position="292"/>
    </location>
</feature>
<gene>
    <name evidence="9" type="ORF">I8J29_10555</name>
</gene>
<feature type="transmembrane region" description="Helical" evidence="7">
    <location>
        <begin position="20"/>
        <end position="46"/>
    </location>
</feature>
<evidence type="ECO:0000313" key="10">
    <source>
        <dbReference type="Proteomes" id="UP000670947"/>
    </source>
</evidence>
<dbReference type="CDD" id="cd06261">
    <property type="entry name" value="TM_PBP2"/>
    <property type="match status" value="1"/>
</dbReference>
<dbReference type="SUPFAM" id="SSF161098">
    <property type="entry name" value="MetI-like"/>
    <property type="match status" value="1"/>
</dbReference>
<proteinExistence type="inferred from homology"/>
<keyword evidence="5 7" id="KW-1133">Transmembrane helix</keyword>
<evidence type="ECO:0000256" key="7">
    <source>
        <dbReference type="RuleBase" id="RU363032"/>
    </source>
</evidence>
<evidence type="ECO:0000256" key="4">
    <source>
        <dbReference type="ARBA" id="ARBA00022692"/>
    </source>
</evidence>
<feature type="domain" description="ABC transmembrane type-1" evidence="8">
    <location>
        <begin position="77"/>
        <end position="291"/>
    </location>
</feature>
<name>A0ABS3W946_9BACL</name>
<evidence type="ECO:0000256" key="3">
    <source>
        <dbReference type="ARBA" id="ARBA00022475"/>
    </source>
</evidence>
<sequence length="301" mass="33345">MNQPTKRPFFKRRLESDNGWGYAFIAVALVVFALFTAYPVASAFIISFQDYKPLGSAFTGFDNYTETFKDALFWKSIRNTIVYTVLTVPVALLLSFAVAILILPLKKWLQTTFKAVYYLPAVASGVALSVVWLWMFDPMESGIFNRLLGLFGVHNQNWLGSGSTAMFSLVLMAWLSSHGTSIIIYLAALLGIDTSYYEAADLDGATFLQKLRYIVVPCLKPTTLFLLVTGVIGSFQVFQNAYLMTGGGPDNATTMVGLLIFNNAFKYFEFGKAAAQSLILAALIAVVALIQFKFFGKEVEY</sequence>
<protein>
    <submittedName>
        <fullName evidence="9">Sugar ABC transporter permease</fullName>
    </submittedName>
</protein>
<dbReference type="Proteomes" id="UP000670947">
    <property type="component" value="Unassembled WGS sequence"/>
</dbReference>
<evidence type="ECO:0000256" key="1">
    <source>
        <dbReference type="ARBA" id="ARBA00004651"/>
    </source>
</evidence>
<accession>A0ABS3W946</accession>
<feature type="transmembrane region" description="Helical" evidence="7">
    <location>
        <begin position="165"/>
        <end position="192"/>
    </location>
</feature>
<feature type="transmembrane region" description="Helical" evidence="7">
    <location>
        <begin position="213"/>
        <end position="235"/>
    </location>
</feature>
<comment type="similarity">
    <text evidence="7">Belongs to the binding-protein-dependent transport system permease family.</text>
</comment>
<dbReference type="PANTHER" id="PTHR30193:SF37">
    <property type="entry name" value="INNER MEMBRANE ABC TRANSPORTER PERMEASE PROTEIN YCJO"/>
    <property type="match status" value="1"/>
</dbReference>
<keyword evidence="4 7" id="KW-0812">Transmembrane</keyword>
<feature type="transmembrane region" description="Helical" evidence="7">
    <location>
        <begin position="115"/>
        <end position="135"/>
    </location>
</feature>
<dbReference type="PROSITE" id="PS50928">
    <property type="entry name" value="ABC_TM1"/>
    <property type="match status" value="1"/>
</dbReference>